<organism evidence="2 3">
    <name type="scientific">Halospeciosus flavus</name>
    <dbReference type="NCBI Taxonomy" id="3032283"/>
    <lineage>
        <taxon>Archaea</taxon>
        <taxon>Methanobacteriati</taxon>
        <taxon>Methanobacteriota</taxon>
        <taxon>Stenosarchaea group</taxon>
        <taxon>Halobacteria</taxon>
        <taxon>Halobacteriales</taxon>
        <taxon>Halobacteriaceae</taxon>
        <taxon>Halospeciosus</taxon>
    </lineage>
</organism>
<dbReference type="AlphaFoldDB" id="A0ABD5Z3K2"/>
<dbReference type="EMBL" id="JBHTAR010000011">
    <property type="protein sequence ID" value="MFC7199568.1"/>
    <property type="molecule type" value="Genomic_DNA"/>
</dbReference>
<evidence type="ECO:0000313" key="3">
    <source>
        <dbReference type="Proteomes" id="UP001596447"/>
    </source>
</evidence>
<dbReference type="RefSeq" id="WP_279529498.1">
    <property type="nucleotide sequence ID" value="NZ_CP122312.1"/>
</dbReference>
<keyword evidence="3" id="KW-1185">Reference proteome</keyword>
<comment type="caution">
    <text evidence="2">The sequence shown here is derived from an EMBL/GenBank/DDBJ whole genome shotgun (WGS) entry which is preliminary data.</text>
</comment>
<feature type="region of interest" description="Disordered" evidence="1">
    <location>
        <begin position="1"/>
        <end position="20"/>
    </location>
</feature>
<proteinExistence type="predicted"/>
<accession>A0ABD5Z3K2</accession>
<dbReference type="Proteomes" id="UP001596447">
    <property type="component" value="Unassembled WGS sequence"/>
</dbReference>
<sequence>MSQEVEPPVSDDLFDTETEADPEVEQMLQQAKAFHDQIDAMKSWSHQAFAEVTARAAVLEMGDGDEEDVAELRDVARHLLTVADRIEGGDASRVRQP</sequence>
<reference evidence="2 3" key="1">
    <citation type="journal article" date="2019" name="Int. J. Syst. Evol. Microbiol.">
        <title>The Global Catalogue of Microorganisms (GCM) 10K type strain sequencing project: providing services to taxonomists for standard genome sequencing and annotation.</title>
        <authorList>
            <consortium name="The Broad Institute Genomics Platform"/>
            <consortium name="The Broad Institute Genome Sequencing Center for Infectious Disease"/>
            <person name="Wu L."/>
            <person name="Ma J."/>
        </authorList>
    </citation>
    <scope>NUCLEOTIDE SEQUENCE [LARGE SCALE GENOMIC DNA]</scope>
    <source>
        <strain evidence="2 3">XZGYJ-43</strain>
    </source>
</reference>
<evidence type="ECO:0000313" key="2">
    <source>
        <dbReference type="EMBL" id="MFC7199568.1"/>
    </source>
</evidence>
<evidence type="ECO:0000256" key="1">
    <source>
        <dbReference type="SAM" id="MobiDB-lite"/>
    </source>
</evidence>
<gene>
    <name evidence="2" type="ORF">ACFQJ9_09115</name>
</gene>
<protein>
    <submittedName>
        <fullName evidence="2">Uncharacterized protein</fullName>
    </submittedName>
</protein>
<name>A0ABD5Z3K2_9EURY</name>